<dbReference type="Proteomes" id="UP000641741">
    <property type="component" value="Unassembled WGS sequence"/>
</dbReference>
<dbReference type="SFLD" id="SFLDS00003">
    <property type="entry name" value="Haloacid_Dehalogenase"/>
    <property type="match status" value="1"/>
</dbReference>
<evidence type="ECO:0000313" key="5">
    <source>
        <dbReference type="Proteomes" id="UP000641741"/>
    </source>
</evidence>
<dbReference type="Pfam" id="PF00702">
    <property type="entry name" value="Hydrolase"/>
    <property type="match status" value="1"/>
</dbReference>
<dbReference type="Gene3D" id="1.10.150.520">
    <property type="match status" value="1"/>
</dbReference>
<comment type="caution">
    <text evidence="4">The sequence shown here is derived from an EMBL/GenBank/DDBJ whole genome shotgun (WGS) entry which is preliminary data.</text>
</comment>
<comment type="cofactor">
    <cofactor evidence="1">
        <name>Mg(2+)</name>
        <dbReference type="ChEBI" id="CHEBI:18420"/>
    </cofactor>
</comment>
<keyword evidence="2 4" id="KW-0378">Hydrolase</keyword>
<dbReference type="SUPFAM" id="SSF56784">
    <property type="entry name" value="HAD-like"/>
    <property type="match status" value="1"/>
</dbReference>
<dbReference type="SFLD" id="SFLDG01129">
    <property type="entry name" value="C1.5:_HAD__Beta-PGM__Phosphata"/>
    <property type="match status" value="1"/>
</dbReference>
<keyword evidence="5" id="KW-1185">Reference proteome</keyword>
<protein>
    <submittedName>
        <fullName evidence="4">HAD family hydrolase</fullName>
    </submittedName>
</protein>
<name>A0ABR7GP21_9FIRM</name>
<evidence type="ECO:0000256" key="3">
    <source>
        <dbReference type="ARBA" id="ARBA00022842"/>
    </source>
</evidence>
<evidence type="ECO:0000256" key="2">
    <source>
        <dbReference type="ARBA" id="ARBA00022801"/>
    </source>
</evidence>
<reference evidence="4 5" key="1">
    <citation type="submission" date="2020-08" db="EMBL/GenBank/DDBJ databases">
        <title>Genome public.</title>
        <authorList>
            <person name="Liu C."/>
            <person name="Sun Q."/>
        </authorList>
    </citation>
    <scope>NUCLEOTIDE SEQUENCE [LARGE SCALE GENOMIC DNA]</scope>
    <source>
        <strain evidence="4 5">M2</strain>
    </source>
</reference>
<dbReference type="InterPro" id="IPR051400">
    <property type="entry name" value="HAD-like_hydrolase"/>
</dbReference>
<dbReference type="PANTHER" id="PTHR46470:SF3">
    <property type="entry name" value="N-ACYLNEURAMINATE-9-PHOSPHATASE"/>
    <property type="match status" value="1"/>
</dbReference>
<dbReference type="PRINTS" id="PR00413">
    <property type="entry name" value="HADHALOGNASE"/>
</dbReference>
<evidence type="ECO:0000256" key="1">
    <source>
        <dbReference type="ARBA" id="ARBA00001946"/>
    </source>
</evidence>
<evidence type="ECO:0000313" key="4">
    <source>
        <dbReference type="EMBL" id="MBC5696066.1"/>
    </source>
</evidence>
<keyword evidence="3" id="KW-0460">Magnesium</keyword>
<dbReference type="PANTHER" id="PTHR46470">
    <property type="entry name" value="N-ACYLNEURAMINATE-9-PHOSPHATASE"/>
    <property type="match status" value="1"/>
</dbReference>
<sequence length="235" mass="26476">MSKLKAVFFDLDDTLYTSFQAGDRYAYECMEKWAQETFGEAGHGFDAAFLTARKQLAAEQPDMPPIHDRVLFAQRALENMGLNAVPHARKAAAVYWDAVFAKMTVRPGAPEFMDELHAHGIRIAVVTNMLADIQMEKLMRLGLSERIDYLVTSEEAGIDKPHRTIFDLAMRKCGVQPDEALMVGDNFTHDVCGAHEAGISGIWLNWTHKERPESEVSCFEAHDFLEAADHIRTLF</sequence>
<dbReference type="RefSeq" id="WP_186970227.1">
    <property type="nucleotide sequence ID" value="NZ_JACOPK010000007.1"/>
</dbReference>
<dbReference type="InterPro" id="IPR006439">
    <property type="entry name" value="HAD-SF_hydro_IA"/>
</dbReference>
<dbReference type="InterPro" id="IPR036412">
    <property type="entry name" value="HAD-like_sf"/>
</dbReference>
<organism evidence="4 5">
    <name type="scientific">Agathobaculum hominis</name>
    <dbReference type="NCBI Taxonomy" id="2763014"/>
    <lineage>
        <taxon>Bacteria</taxon>
        <taxon>Bacillati</taxon>
        <taxon>Bacillota</taxon>
        <taxon>Clostridia</taxon>
        <taxon>Eubacteriales</taxon>
        <taxon>Butyricicoccaceae</taxon>
        <taxon>Agathobaculum</taxon>
    </lineage>
</organism>
<accession>A0ABR7GP21</accession>
<gene>
    <name evidence="4" type="ORF">H8S02_08920</name>
</gene>
<dbReference type="EMBL" id="JACOPK010000007">
    <property type="protein sequence ID" value="MBC5696066.1"/>
    <property type="molecule type" value="Genomic_DNA"/>
</dbReference>
<proteinExistence type="predicted"/>
<dbReference type="Gene3D" id="3.40.50.1000">
    <property type="entry name" value="HAD superfamily/HAD-like"/>
    <property type="match status" value="1"/>
</dbReference>
<dbReference type="GO" id="GO:0016787">
    <property type="term" value="F:hydrolase activity"/>
    <property type="evidence" value="ECO:0007669"/>
    <property type="project" value="UniProtKB-KW"/>
</dbReference>
<dbReference type="NCBIfam" id="TIGR01549">
    <property type="entry name" value="HAD-SF-IA-v1"/>
    <property type="match status" value="1"/>
</dbReference>
<dbReference type="InterPro" id="IPR023214">
    <property type="entry name" value="HAD_sf"/>
</dbReference>